<evidence type="ECO:0000256" key="1">
    <source>
        <dbReference type="SAM" id="MobiDB-lite"/>
    </source>
</evidence>
<dbReference type="Proteomes" id="UP000002077">
    <property type="component" value="Chromosome"/>
</dbReference>
<proteinExistence type="predicted"/>
<dbReference type="EMBL" id="CP001601">
    <property type="protein sequence ID" value="ACP31657.1"/>
    <property type="molecule type" value="Genomic_DNA"/>
</dbReference>
<reference evidence="2 3" key="1">
    <citation type="journal article" date="2010" name="BMC Genomics">
        <title>Complete genome sequence and lifestyle of black-pigmented Corynebacterium aurimucosum ATCC 700975 (formerly C. nigricans CN-1) isolated from a vaginal swab of a woman with spontaneous abortion.</title>
        <authorList>
            <person name="Trost E."/>
            <person name="Gotker S."/>
            <person name="Schneider J."/>
            <person name="Schneiker-Bekel S."/>
            <person name="Szczepanowski R."/>
            <person name="Tilker A."/>
            <person name="Viehoever P."/>
            <person name="Arnold W."/>
            <person name="Bekel T."/>
            <person name="Blom J."/>
            <person name="Gartemann K.H."/>
            <person name="Linke B."/>
            <person name="Goesmann A."/>
            <person name="Puhler A."/>
            <person name="Shukla S.K."/>
            <person name="Tauch A."/>
        </authorList>
    </citation>
    <scope>NUCLEOTIDE SEQUENCE [LARGE SCALE GENOMIC DNA]</scope>
    <source>
        <strain evidence="3">ATCC 700975 / DSM 44827 / CIP 107346 / CN-1</strain>
    </source>
</reference>
<protein>
    <submittedName>
        <fullName evidence="2">Uncharacterized protein</fullName>
    </submittedName>
</protein>
<gene>
    <name evidence="2" type="ordered locus">cauri_0058</name>
</gene>
<evidence type="ECO:0000313" key="2">
    <source>
        <dbReference type="EMBL" id="ACP31657.1"/>
    </source>
</evidence>
<accession>C3PIZ9</accession>
<feature type="region of interest" description="Disordered" evidence="1">
    <location>
        <begin position="31"/>
        <end position="59"/>
    </location>
</feature>
<dbReference type="HOGENOM" id="CLU_2952540_0_0_11"/>
<dbReference type="AlphaFoldDB" id="C3PIZ9"/>
<name>C3PIZ9_CORA7</name>
<evidence type="ECO:0000313" key="3">
    <source>
        <dbReference type="Proteomes" id="UP000002077"/>
    </source>
</evidence>
<organism evidence="2 3">
    <name type="scientific">Corynebacterium aurimucosum (strain ATCC 700975 / DSM 44827 / CIP 107346 / CN-1)</name>
    <name type="common">Corynebacterium nigricans</name>
    <dbReference type="NCBI Taxonomy" id="548476"/>
    <lineage>
        <taxon>Bacteria</taxon>
        <taxon>Bacillati</taxon>
        <taxon>Actinomycetota</taxon>
        <taxon>Actinomycetes</taxon>
        <taxon>Mycobacteriales</taxon>
        <taxon>Corynebacteriaceae</taxon>
        <taxon>Corynebacterium</taxon>
    </lineage>
</organism>
<dbReference type="KEGG" id="car:cauri_0058"/>
<sequence length="59" mass="6850">MTINRKDEASEFSYDELARWAESEEFFDALKSSSKSPKSTETALQKAQEILHKQRGELR</sequence>
<feature type="compositionally biased region" description="Basic and acidic residues" evidence="1">
    <location>
        <begin position="49"/>
        <end position="59"/>
    </location>
</feature>
<keyword evidence="3" id="KW-1185">Reference proteome</keyword>